<accession>A0A7L2VW21</accession>
<dbReference type="CDD" id="cd00042">
    <property type="entry name" value="CY"/>
    <property type="match status" value="1"/>
</dbReference>
<dbReference type="PROSITE" id="PS00287">
    <property type="entry name" value="CYSTATIN"/>
    <property type="match status" value="1"/>
</dbReference>
<dbReference type="InterPro" id="IPR046350">
    <property type="entry name" value="Cystatin_sf"/>
</dbReference>
<dbReference type="Pfam" id="PF00031">
    <property type="entry name" value="Cystatin"/>
    <property type="match status" value="1"/>
</dbReference>
<feature type="non-terminal residue" evidence="8">
    <location>
        <position position="143"/>
    </location>
</feature>
<feature type="chain" id="PRO_5029811842" description="Egg-white cystatin" evidence="6">
    <location>
        <begin position="26"/>
        <end position="143"/>
    </location>
</feature>
<dbReference type="InterPro" id="IPR000010">
    <property type="entry name" value="Cystatin_dom"/>
</dbReference>
<evidence type="ECO:0000256" key="5">
    <source>
        <dbReference type="ARBA" id="ARBA00078073"/>
    </source>
</evidence>
<keyword evidence="6" id="KW-0732">Signal</keyword>
<keyword evidence="2" id="KW-0646">Protease inhibitor</keyword>
<name>A0A7L2VW21_9AVES</name>
<feature type="non-terminal residue" evidence="8">
    <location>
        <position position="1"/>
    </location>
</feature>
<dbReference type="GO" id="GO:0005737">
    <property type="term" value="C:cytoplasm"/>
    <property type="evidence" value="ECO:0007669"/>
    <property type="project" value="TreeGrafter"/>
</dbReference>
<dbReference type="Proteomes" id="UP000520535">
    <property type="component" value="Unassembled WGS sequence"/>
</dbReference>
<proteinExistence type="inferred from homology"/>
<evidence type="ECO:0000259" key="7">
    <source>
        <dbReference type="SMART" id="SM00043"/>
    </source>
</evidence>
<evidence type="ECO:0000256" key="3">
    <source>
        <dbReference type="ARBA" id="ARBA00022704"/>
    </source>
</evidence>
<organism evidence="8 9">
    <name type="scientific">Brachypteracias leptosomus</name>
    <name type="common">short-legged ground-roller</name>
    <dbReference type="NCBI Taxonomy" id="135165"/>
    <lineage>
        <taxon>Eukaryota</taxon>
        <taxon>Metazoa</taxon>
        <taxon>Chordata</taxon>
        <taxon>Craniata</taxon>
        <taxon>Vertebrata</taxon>
        <taxon>Euteleostomi</taxon>
        <taxon>Archelosauria</taxon>
        <taxon>Archosauria</taxon>
        <taxon>Dinosauria</taxon>
        <taxon>Saurischia</taxon>
        <taxon>Theropoda</taxon>
        <taxon>Coelurosauria</taxon>
        <taxon>Aves</taxon>
        <taxon>Neognathae</taxon>
        <taxon>Neoaves</taxon>
        <taxon>Telluraves</taxon>
        <taxon>Coraciimorphae</taxon>
        <taxon>Coraciiformes</taxon>
        <taxon>Brachypteraciidae</taxon>
        <taxon>Brachypteracias</taxon>
    </lineage>
</organism>
<dbReference type="SUPFAM" id="SSF54403">
    <property type="entry name" value="Cystatin/monellin"/>
    <property type="match status" value="1"/>
</dbReference>
<dbReference type="FunFam" id="3.10.450.10:FF:000004">
    <property type="entry name" value="Cystatin C"/>
    <property type="match status" value="1"/>
</dbReference>
<protein>
    <recommendedName>
        <fullName evidence="5">Egg-white cystatin</fullName>
    </recommendedName>
</protein>
<comment type="caution">
    <text evidence="8">The sequence shown here is derived from an EMBL/GenBank/DDBJ whole genome shotgun (WGS) entry which is preliminary data.</text>
</comment>
<evidence type="ECO:0000313" key="8">
    <source>
        <dbReference type="EMBL" id="NXS62105.1"/>
    </source>
</evidence>
<evidence type="ECO:0000256" key="2">
    <source>
        <dbReference type="ARBA" id="ARBA00022690"/>
    </source>
</evidence>
<evidence type="ECO:0000313" key="9">
    <source>
        <dbReference type="Proteomes" id="UP000520535"/>
    </source>
</evidence>
<keyword evidence="4" id="KW-1015">Disulfide bond</keyword>
<dbReference type="GO" id="GO:0004869">
    <property type="term" value="F:cysteine-type endopeptidase inhibitor activity"/>
    <property type="evidence" value="ECO:0007669"/>
    <property type="project" value="UniProtKB-KW"/>
</dbReference>
<feature type="signal peptide" evidence="6">
    <location>
        <begin position="1"/>
        <end position="25"/>
    </location>
</feature>
<evidence type="ECO:0000256" key="6">
    <source>
        <dbReference type="SAM" id="SignalP"/>
    </source>
</evidence>
<evidence type="ECO:0000256" key="4">
    <source>
        <dbReference type="ARBA" id="ARBA00023157"/>
    </source>
</evidence>
<dbReference type="OrthoDB" id="1908104at2759"/>
<keyword evidence="9" id="KW-1185">Reference proteome</keyword>
<sequence>AAMAGGRVCVTLLAAALVLAGTVLGVEYRPRLVGAPVDVSDAGNDEGVQRALQFAMTEYNRASNDMYSSKVVRIISAKKQIVSGIKYIIKVEIGRTTCQKPAADPQSCSLHDAPQMAKHTICTFVVYSIPWLNEIKLLEKNCQ</sequence>
<dbReference type="PANTHER" id="PTHR46186:SF2">
    <property type="entry name" value="CYSTATIN"/>
    <property type="match status" value="1"/>
</dbReference>
<dbReference type="InterPro" id="IPR018073">
    <property type="entry name" value="Prot_inh_cystat_CS"/>
</dbReference>
<keyword evidence="3" id="KW-0789">Thiol protease inhibitor</keyword>
<dbReference type="PANTHER" id="PTHR46186">
    <property type="entry name" value="CYSTATIN"/>
    <property type="match status" value="1"/>
</dbReference>
<gene>
    <name evidence="8" type="primary">Cyt</name>
    <name evidence="8" type="ORF">BRALEP_R13199</name>
</gene>
<dbReference type="GO" id="GO:0005615">
    <property type="term" value="C:extracellular space"/>
    <property type="evidence" value="ECO:0007669"/>
    <property type="project" value="TreeGrafter"/>
</dbReference>
<dbReference type="AlphaFoldDB" id="A0A7L2VW21"/>
<dbReference type="Gene3D" id="3.10.450.10">
    <property type="match status" value="1"/>
</dbReference>
<dbReference type="SMART" id="SM00043">
    <property type="entry name" value="CY"/>
    <property type="match status" value="1"/>
</dbReference>
<reference evidence="8 9" key="1">
    <citation type="submission" date="2019-09" db="EMBL/GenBank/DDBJ databases">
        <title>Bird 10,000 Genomes (B10K) Project - Family phase.</title>
        <authorList>
            <person name="Zhang G."/>
        </authorList>
    </citation>
    <scope>NUCLEOTIDE SEQUENCE [LARGE SCALE GENOMIC DNA]</scope>
    <source>
        <strain evidence="8">B10K-DU-012-52</strain>
    </source>
</reference>
<evidence type="ECO:0000256" key="1">
    <source>
        <dbReference type="ARBA" id="ARBA00009403"/>
    </source>
</evidence>
<feature type="domain" description="Cystatin" evidence="7">
    <location>
        <begin position="31"/>
        <end position="143"/>
    </location>
</feature>
<dbReference type="GO" id="GO:0031982">
    <property type="term" value="C:vesicle"/>
    <property type="evidence" value="ECO:0007669"/>
    <property type="project" value="TreeGrafter"/>
</dbReference>
<dbReference type="EMBL" id="VYZX01028365">
    <property type="protein sequence ID" value="NXS62105.1"/>
    <property type="molecule type" value="Genomic_DNA"/>
</dbReference>
<comment type="similarity">
    <text evidence="1">Belongs to the cystatin family.</text>
</comment>